<reference evidence="1 2" key="1">
    <citation type="submission" date="2019-03" db="EMBL/GenBank/DDBJ databases">
        <title>Metabolic potential of uncultured bacteria and archaea associated with petroleum seepage in deep-sea sediments.</title>
        <authorList>
            <person name="Dong X."/>
            <person name="Hubert C."/>
        </authorList>
    </citation>
    <scope>NUCLEOTIDE SEQUENCE [LARGE SCALE GENOMIC DNA]</scope>
    <source>
        <strain evidence="1">E44_bin7</strain>
    </source>
</reference>
<organism evidence="1 2">
    <name type="scientific">Aerophobetes bacterium</name>
    <dbReference type="NCBI Taxonomy" id="2030807"/>
    <lineage>
        <taxon>Bacteria</taxon>
        <taxon>Candidatus Aerophobota</taxon>
    </lineage>
</organism>
<proteinExistence type="predicted"/>
<dbReference type="AlphaFoldDB" id="A0A523RVB3"/>
<name>A0A523RVB3_UNCAE</name>
<comment type="caution">
    <text evidence="1">The sequence shown here is derived from an EMBL/GenBank/DDBJ whole genome shotgun (WGS) entry which is preliminary data.</text>
</comment>
<evidence type="ECO:0000313" key="1">
    <source>
        <dbReference type="EMBL" id="TET09694.1"/>
    </source>
</evidence>
<accession>A0A523RVB3</accession>
<dbReference type="EMBL" id="SOKJ01000271">
    <property type="protein sequence ID" value="TET09694.1"/>
    <property type="molecule type" value="Genomic_DNA"/>
</dbReference>
<protein>
    <submittedName>
        <fullName evidence="1">Uncharacterized protein</fullName>
    </submittedName>
</protein>
<gene>
    <name evidence="1" type="ORF">E3J84_04815</name>
</gene>
<sequence length="71" mass="7650">MEREDLAIYANLNDSGDLAGHLAALGEGKKAVSLGSLATLKNEYSILDRIILYLYLGESSPVSNLTDEHKA</sequence>
<dbReference type="Proteomes" id="UP000316360">
    <property type="component" value="Unassembled WGS sequence"/>
</dbReference>
<evidence type="ECO:0000313" key="2">
    <source>
        <dbReference type="Proteomes" id="UP000316360"/>
    </source>
</evidence>